<dbReference type="SUPFAM" id="SSF48403">
    <property type="entry name" value="Ankyrin repeat"/>
    <property type="match status" value="1"/>
</dbReference>
<feature type="compositionally biased region" description="Polar residues" evidence="4">
    <location>
        <begin position="99"/>
        <end position="109"/>
    </location>
</feature>
<evidence type="ECO:0000256" key="3">
    <source>
        <dbReference type="PROSITE-ProRule" id="PRU00023"/>
    </source>
</evidence>
<evidence type="ECO:0000313" key="7">
    <source>
        <dbReference type="Proteomes" id="UP001283341"/>
    </source>
</evidence>
<dbReference type="InterPro" id="IPR025676">
    <property type="entry name" value="Clr5_dom"/>
</dbReference>
<dbReference type="Pfam" id="PF12796">
    <property type="entry name" value="Ank_2"/>
    <property type="match status" value="1"/>
</dbReference>
<dbReference type="PROSITE" id="PS50088">
    <property type="entry name" value="ANK_REPEAT"/>
    <property type="match status" value="1"/>
</dbReference>
<dbReference type="Gene3D" id="1.25.40.20">
    <property type="entry name" value="Ankyrin repeat-containing domain"/>
    <property type="match status" value="1"/>
</dbReference>
<feature type="domain" description="Clr5" evidence="5">
    <location>
        <begin position="13"/>
        <end position="65"/>
    </location>
</feature>
<dbReference type="PANTHER" id="PTHR24134:SF9">
    <property type="entry name" value="ANKYRIN REPEAT AND SOCS BOX PROTEIN 8"/>
    <property type="match status" value="1"/>
</dbReference>
<evidence type="ECO:0000256" key="2">
    <source>
        <dbReference type="ARBA" id="ARBA00023043"/>
    </source>
</evidence>
<dbReference type="Pfam" id="PF14420">
    <property type="entry name" value="Clr5"/>
    <property type="match status" value="1"/>
</dbReference>
<feature type="repeat" description="ANK" evidence="3">
    <location>
        <begin position="203"/>
        <end position="235"/>
    </location>
</feature>
<comment type="caution">
    <text evidence="6">The sequence shown here is derived from an EMBL/GenBank/DDBJ whole genome shotgun (WGS) entry which is preliminary data.</text>
</comment>
<gene>
    <name evidence="6" type="ORF">B0H66DRAFT_592648</name>
</gene>
<dbReference type="InterPro" id="IPR002110">
    <property type="entry name" value="Ankyrin_rpt"/>
</dbReference>
<reference evidence="6" key="2">
    <citation type="submission" date="2023-06" db="EMBL/GenBank/DDBJ databases">
        <authorList>
            <consortium name="Lawrence Berkeley National Laboratory"/>
            <person name="Haridas S."/>
            <person name="Hensen N."/>
            <person name="Bonometti L."/>
            <person name="Westerberg I."/>
            <person name="Brannstrom I.O."/>
            <person name="Guillou S."/>
            <person name="Cros-Aarteil S."/>
            <person name="Calhoun S."/>
            <person name="Kuo A."/>
            <person name="Mondo S."/>
            <person name="Pangilinan J."/>
            <person name="Riley R."/>
            <person name="Labutti K."/>
            <person name="Andreopoulos B."/>
            <person name="Lipzen A."/>
            <person name="Chen C."/>
            <person name="Yanf M."/>
            <person name="Daum C."/>
            <person name="Ng V."/>
            <person name="Clum A."/>
            <person name="Steindorff A."/>
            <person name="Ohm R."/>
            <person name="Martin F."/>
            <person name="Silar P."/>
            <person name="Natvig D."/>
            <person name="Lalanne C."/>
            <person name="Gautier V."/>
            <person name="Ament-Velasquez S.L."/>
            <person name="Kruys A."/>
            <person name="Hutchinson M.I."/>
            <person name="Powell A.J."/>
            <person name="Barry K."/>
            <person name="Miller A.N."/>
            <person name="Grigoriev I.V."/>
            <person name="Debuchy R."/>
            <person name="Gladieux P."/>
            <person name="Thoren M.H."/>
            <person name="Johannesson H."/>
        </authorList>
    </citation>
    <scope>NUCLEOTIDE SEQUENCE</scope>
    <source>
        <strain evidence="6">CBS 118394</strain>
    </source>
</reference>
<dbReference type="PANTHER" id="PTHR24134">
    <property type="entry name" value="ANKYRIN REPEAT-CONTAINING PROTEIN DDB_G0279043"/>
    <property type="match status" value="1"/>
</dbReference>
<keyword evidence="2 3" id="KW-0040">ANK repeat</keyword>
<dbReference type="PROSITE" id="PS50297">
    <property type="entry name" value="ANK_REP_REGION"/>
    <property type="match status" value="1"/>
</dbReference>
<keyword evidence="7" id="KW-1185">Reference proteome</keyword>
<evidence type="ECO:0000256" key="1">
    <source>
        <dbReference type="ARBA" id="ARBA00022737"/>
    </source>
</evidence>
<evidence type="ECO:0000259" key="5">
    <source>
        <dbReference type="Pfam" id="PF14420"/>
    </source>
</evidence>
<proteinExistence type="predicted"/>
<evidence type="ECO:0000256" key="4">
    <source>
        <dbReference type="SAM" id="MobiDB-lite"/>
    </source>
</evidence>
<dbReference type="Proteomes" id="UP001283341">
    <property type="component" value="Unassembled WGS sequence"/>
</dbReference>
<organism evidence="6 7">
    <name type="scientific">Apodospora peruviana</name>
    <dbReference type="NCBI Taxonomy" id="516989"/>
    <lineage>
        <taxon>Eukaryota</taxon>
        <taxon>Fungi</taxon>
        <taxon>Dikarya</taxon>
        <taxon>Ascomycota</taxon>
        <taxon>Pezizomycotina</taxon>
        <taxon>Sordariomycetes</taxon>
        <taxon>Sordariomycetidae</taxon>
        <taxon>Sordariales</taxon>
        <taxon>Lasiosphaeriaceae</taxon>
        <taxon>Apodospora</taxon>
    </lineage>
</organism>
<dbReference type="EMBL" id="JAUEDM010000005">
    <property type="protein sequence ID" value="KAK3316452.1"/>
    <property type="molecule type" value="Genomic_DNA"/>
</dbReference>
<dbReference type="InterPro" id="IPR036770">
    <property type="entry name" value="Ankyrin_rpt-contain_sf"/>
</dbReference>
<accession>A0AAE0I1M3</accession>
<dbReference type="AlphaFoldDB" id="A0AAE0I1M3"/>
<feature type="compositionally biased region" description="Acidic residues" evidence="4">
    <location>
        <begin position="131"/>
        <end position="141"/>
    </location>
</feature>
<feature type="region of interest" description="Disordered" evidence="4">
    <location>
        <begin position="66"/>
        <end position="116"/>
    </location>
</feature>
<evidence type="ECO:0000313" key="6">
    <source>
        <dbReference type="EMBL" id="KAK3316452.1"/>
    </source>
</evidence>
<reference evidence="6" key="1">
    <citation type="journal article" date="2023" name="Mol. Phylogenet. Evol.">
        <title>Genome-scale phylogeny and comparative genomics of the fungal order Sordariales.</title>
        <authorList>
            <person name="Hensen N."/>
            <person name="Bonometti L."/>
            <person name="Westerberg I."/>
            <person name="Brannstrom I.O."/>
            <person name="Guillou S."/>
            <person name="Cros-Aarteil S."/>
            <person name="Calhoun S."/>
            <person name="Haridas S."/>
            <person name="Kuo A."/>
            <person name="Mondo S."/>
            <person name="Pangilinan J."/>
            <person name="Riley R."/>
            <person name="LaButti K."/>
            <person name="Andreopoulos B."/>
            <person name="Lipzen A."/>
            <person name="Chen C."/>
            <person name="Yan M."/>
            <person name="Daum C."/>
            <person name="Ng V."/>
            <person name="Clum A."/>
            <person name="Steindorff A."/>
            <person name="Ohm R.A."/>
            <person name="Martin F."/>
            <person name="Silar P."/>
            <person name="Natvig D.O."/>
            <person name="Lalanne C."/>
            <person name="Gautier V."/>
            <person name="Ament-Velasquez S.L."/>
            <person name="Kruys A."/>
            <person name="Hutchinson M.I."/>
            <person name="Powell A.J."/>
            <person name="Barry K."/>
            <person name="Miller A.N."/>
            <person name="Grigoriev I.V."/>
            <person name="Debuchy R."/>
            <person name="Gladieux P."/>
            <person name="Hiltunen Thoren M."/>
            <person name="Johannesson H."/>
        </authorList>
    </citation>
    <scope>NUCLEOTIDE SEQUENCE</scope>
    <source>
        <strain evidence="6">CBS 118394</strain>
    </source>
</reference>
<feature type="region of interest" description="Disordered" evidence="4">
    <location>
        <begin position="131"/>
        <end position="151"/>
    </location>
</feature>
<protein>
    <submittedName>
        <fullName evidence="6">Ankyrin repeat-containing domain protein</fullName>
    </submittedName>
</protein>
<dbReference type="SMART" id="SM00248">
    <property type="entry name" value="ANK"/>
    <property type="match status" value="3"/>
</dbReference>
<sequence length="285" mass="31814">MPQRAKPAPLIPESRWEAHKKRIIGFYINDDLKLEDMIKKMKEVHGFTASKAQYYSKLRAWKIAKNAKRKHNEGSQGEKRRRLQHSEAPIAEIDPPSLPSIQSIPNSQYIPYGSHPVGSGPIEKPVSLLEEEPPADAETTNDDSSRPAPTRQPIHEAIMTGNTEAAKLLLQFAPAVIAVAKGHEQIARPLCEHGADINRQNSLGWTALHYAAVHARLEITTFLVRFGADVDVQNLMEWTPLYYASRECTIGIVKQLVEAGVKSMGTEERPIHCAADMATWKWSSS</sequence>
<keyword evidence="1" id="KW-0677">Repeat</keyword>
<name>A0AAE0I1M3_9PEZI</name>